<dbReference type="Gene3D" id="3.30.1330.30">
    <property type="match status" value="1"/>
</dbReference>
<dbReference type="RefSeq" id="WP_057886940.1">
    <property type="nucleotide sequence ID" value="NZ_AZEZ01000001.1"/>
</dbReference>
<dbReference type="OrthoDB" id="9794863at2"/>
<keyword evidence="3" id="KW-1185">Reference proteome</keyword>
<evidence type="ECO:0000313" key="2">
    <source>
        <dbReference type="EMBL" id="KRL46112.1"/>
    </source>
</evidence>
<dbReference type="InterPro" id="IPR004038">
    <property type="entry name" value="Ribosomal_eL8/eL30/eS12/Gad45"/>
</dbReference>
<reference evidence="2 3" key="1">
    <citation type="journal article" date="2015" name="Genome Announc.">
        <title>Expanding the biotechnology potential of lactobacilli through comparative genomics of 213 strains and associated genera.</title>
        <authorList>
            <person name="Sun Z."/>
            <person name="Harris H.M."/>
            <person name="McCann A."/>
            <person name="Guo C."/>
            <person name="Argimon S."/>
            <person name="Zhang W."/>
            <person name="Yang X."/>
            <person name="Jeffery I.B."/>
            <person name="Cooney J.C."/>
            <person name="Kagawa T.F."/>
            <person name="Liu W."/>
            <person name="Song Y."/>
            <person name="Salvetti E."/>
            <person name="Wrobel A."/>
            <person name="Rasinkangas P."/>
            <person name="Parkhill J."/>
            <person name="Rea M.C."/>
            <person name="O'Sullivan O."/>
            <person name="Ritari J."/>
            <person name="Douillard F.P."/>
            <person name="Paul Ross R."/>
            <person name="Yang R."/>
            <person name="Briner A.E."/>
            <person name="Felis G.E."/>
            <person name="de Vos W.M."/>
            <person name="Barrangou R."/>
            <person name="Klaenhammer T.R."/>
            <person name="Caufield P.W."/>
            <person name="Cui Y."/>
            <person name="Zhang H."/>
            <person name="O'Toole P.W."/>
        </authorList>
    </citation>
    <scope>NUCLEOTIDE SEQUENCE [LARGE SCALE GENOMIC DNA]</scope>
    <source>
        <strain evidence="2 3">DSM 14500</strain>
    </source>
</reference>
<keyword evidence="2" id="KW-0689">Ribosomal protein</keyword>
<dbReference type="STRING" id="1423770.FD29_GL000885"/>
<protein>
    <submittedName>
        <fullName evidence="2">Ribosomal protein L7A family protein</fullName>
    </submittedName>
</protein>
<dbReference type="PATRIC" id="fig|1423770.3.peg.911"/>
<dbReference type="AlphaFoldDB" id="A0A0R1QMW4"/>
<dbReference type="SUPFAM" id="SSF55315">
    <property type="entry name" value="L30e-like"/>
    <property type="match status" value="1"/>
</dbReference>
<feature type="domain" description="Ribosomal protein eL8/eL30/eS12/Gadd45" evidence="1">
    <location>
        <begin position="5"/>
        <end position="85"/>
    </location>
</feature>
<dbReference type="EMBL" id="AZEZ01000001">
    <property type="protein sequence ID" value="KRL46112.1"/>
    <property type="molecule type" value="Genomic_DNA"/>
</dbReference>
<sequence>MNAFLNLLGLAVRARKVISGTEITINGIRKGEVKLVVMASDCSDRTKKDLHNKASYYNVPVVDTLDSEVLKTAIGRDRKVMGIIDLGFAKRLKEIMDN</sequence>
<dbReference type="InterPro" id="IPR029064">
    <property type="entry name" value="Ribosomal_eL30-like_sf"/>
</dbReference>
<dbReference type="GO" id="GO:0005840">
    <property type="term" value="C:ribosome"/>
    <property type="evidence" value="ECO:0007669"/>
    <property type="project" value="UniProtKB-KW"/>
</dbReference>
<organism evidence="2 3">
    <name type="scientific">Companilactobacillus mindensis DSM 14500</name>
    <dbReference type="NCBI Taxonomy" id="1423770"/>
    <lineage>
        <taxon>Bacteria</taxon>
        <taxon>Bacillati</taxon>
        <taxon>Bacillota</taxon>
        <taxon>Bacilli</taxon>
        <taxon>Lactobacillales</taxon>
        <taxon>Lactobacillaceae</taxon>
        <taxon>Companilactobacillus</taxon>
    </lineage>
</organism>
<evidence type="ECO:0000259" key="1">
    <source>
        <dbReference type="Pfam" id="PF01248"/>
    </source>
</evidence>
<proteinExistence type="predicted"/>
<dbReference type="Proteomes" id="UP000050872">
    <property type="component" value="Unassembled WGS sequence"/>
</dbReference>
<comment type="caution">
    <text evidence="2">The sequence shown here is derived from an EMBL/GenBank/DDBJ whole genome shotgun (WGS) entry which is preliminary data.</text>
</comment>
<accession>A0A0R1QMW4</accession>
<dbReference type="Pfam" id="PF01248">
    <property type="entry name" value="Ribosomal_L7Ae"/>
    <property type="match status" value="1"/>
</dbReference>
<evidence type="ECO:0000313" key="3">
    <source>
        <dbReference type="Proteomes" id="UP000050872"/>
    </source>
</evidence>
<name>A0A0R1QMW4_9LACO</name>
<gene>
    <name evidence="2" type="ORF">FD29_GL000885</name>
</gene>
<keyword evidence="2" id="KW-0687">Ribonucleoprotein</keyword>